<name>A0A1B8TQK5_9FLAO</name>
<evidence type="ECO:0008006" key="3">
    <source>
        <dbReference type="Google" id="ProtNLM"/>
    </source>
</evidence>
<sequence length="111" mass="12820">MANQLLKTGFYYQLNLGKKALLKNDFKASFYHFENAHVLGQRHIIRHTISHYYMLIFGIKTNNFKEIVGQVLRIIAALLFTFIWVPKGNTGGSNSSPIKIMPIRTALKKYF</sequence>
<reference evidence="2" key="1">
    <citation type="submission" date="2016-02" db="EMBL/GenBank/DDBJ databases">
        <authorList>
            <person name="Shin S.-K."/>
            <person name="Yi H."/>
            <person name="Kim E."/>
        </authorList>
    </citation>
    <scope>NUCLEOTIDE SEQUENCE [LARGE SCALE GENOMIC DNA]</scope>
    <source>
        <strain evidence="2">LPB0003</strain>
    </source>
</reference>
<gene>
    <name evidence="1" type="ORF">LPB3_13700</name>
</gene>
<comment type="caution">
    <text evidence="1">The sequence shown here is derived from an EMBL/GenBank/DDBJ whole genome shotgun (WGS) entry which is preliminary data.</text>
</comment>
<dbReference type="Pfam" id="PF12487">
    <property type="entry name" value="DUF3703"/>
    <property type="match status" value="1"/>
</dbReference>
<accession>A0A1B8TQK5</accession>
<dbReference type="OrthoDB" id="9799416at2"/>
<dbReference type="Proteomes" id="UP000092584">
    <property type="component" value="Unassembled WGS sequence"/>
</dbReference>
<dbReference type="InterPro" id="IPR022172">
    <property type="entry name" value="DUF3703"/>
</dbReference>
<dbReference type="EMBL" id="LSFM01000025">
    <property type="protein sequence ID" value="OBY61845.1"/>
    <property type="molecule type" value="Genomic_DNA"/>
</dbReference>
<organism evidence="1 2">
    <name type="scientific">Polaribacter vadi</name>
    <dbReference type="NCBI Taxonomy" id="1774273"/>
    <lineage>
        <taxon>Bacteria</taxon>
        <taxon>Pseudomonadati</taxon>
        <taxon>Bacteroidota</taxon>
        <taxon>Flavobacteriia</taxon>
        <taxon>Flavobacteriales</taxon>
        <taxon>Flavobacteriaceae</taxon>
    </lineage>
</organism>
<dbReference type="AlphaFoldDB" id="A0A1B8TQK5"/>
<protein>
    <recommendedName>
        <fullName evidence="3">DUF3703 domain-containing protein</fullName>
    </recommendedName>
</protein>
<evidence type="ECO:0000313" key="1">
    <source>
        <dbReference type="EMBL" id="OBY61845.1"/>
    </source>
</evidence>
<dbReference type="KEGG" id="pob:LPB03_15605"/>
<keyword evidence="2" id="KW-1185">Reference proteome</keyword>
<proteinExistence type="predicted"/>
<dbReference type="STRING" id="1774273.LPB03_15605"/>
<dbReference type="RefSeq" id="WP_065320212.1">
    <property type="nucleotide sequence ID" value="NZ_CP017477.1"/>
</dbReference>
<evidence type="ECO:0000313" key="2">
    <source>
        <dbReference type="Proteomes" id="UP000092584"/>
    </source>
</evidence>